<evidence type="ECO:0000313" key="2">
    <source>
        <dbReference type="Ensembl" id="ENSMMDP00005045645.1"/>
    </source>
</evidence>
<organism evidence="2 3">
    <name type="scientific">Myripristis murdjan</name>
    <name type="common">pinecone soldierfish</name>
    <dbReference type="NCBI Taxonomy" id="586833"/>
    <lineage>
        <taxon>Eukaryota</taxon>
        <taxon>Metazoa</taxon>
        <taxon>Chordata</taxon>
        <taxon>Craniata</taxon>
        <taxon>Vertebrata</taxon>
        <taxon>Euteleostomi</taxon>
        <taxon>Actinopterygii</taxon>
        <taxon>Neopterygii</taxon>
        <taxon>Teleostei</taxon>
        <taxon>Neoteleostei</taxon>
        <taxon>Acanthomorphata</taxon>
        <taxon>Holocentriformes</taxon>
        <taxon>Holocentridae</taxon>
        <taxon>Myripristis</taxon>
    </lineage>
</organism>
<dbReference type="GeneTree" id="ENSGT00940000180272"/>
<sequence length="127" mass="12879">AIPGAPCAGTSKQPQVSDSYRVKFEGVLTAGPSEPTDPFSPEGPGGPAAPGSPGRPAAPVSPRAPLCPSLPVGPVGPAGPAVPWKHPEVSGQPDWRSVTLMKAMMTTDMLIFHVAPAFGDSDLTTDV</sequence>
<feature type="compositionally biased region" description="Low complexity" evidence="1">
    <location>
        <begin position="72"/>
        <end position="83"/>
    </location>
</feature>
<reference evidence="2" key="2">
    <citation type="submission" date="2025-08" db="UniProtKB">
        <authorList>
            <consortium name="Ensembl"/>
        </authorList>
    </citation>
    <scope>IDENTIFICATION</scope>
</reference>
<proteinExistence type="predicted"/>
<dbReference type="Ensembl" id="ENSMMDT00005046541.1">
    <property type="protein sequence ID" value="ENSMMDP00005045645.1"/>
    <property type="gene ID" value="ENSMMDG00005020932.1"/>
</dbReference>
<protein>
    <submittedName>
        <fullName evidence="2">Uncharacterized protein</fullName>
    </submittedName>
</protein>
<dbReference type="Proteomes" id="UP000472263">
    <property type="component" value="Chromosome 19"/>
</dbReference>
<keyword evidence="3" id="KW-1185">Reference proteome</keyword>
<reference evidence="2" key="3">
    <citation type="submission" date="2025-09" db="UniProtKB">
        <authorList>
            <consortium name="Ensembl"/>
        </authorList>
    </citation>
    <scope>IDENTIFICATION</scope>
</reference>
<feature type="compositionally biased region" description="Low complexity" evidence="1">
    <location>
        <begin position="49"/>
        <end position="64"/>
    </location>
</feature>
<feature type="region of interest" description="Disordered" evidence="1">
    <location>
        <begin position="1"/>
        <end position="92"/>
    </location>
</feature>
<dbReference type="InParanoid" id="A0A667ZRU7"/>
<evidence type="ECO:0000313" key="3">
    <source>
        <dbReference type="Proteomes" id="UP000472263"/>
    </source>
</evidence>
<dbReference type="AlphaFoldDB" id="A0A667ZRU7"/>
<reference evidence="2" key="1">
    <citation type="submission" date="2019-06" db="EMBL/GenBank/DDBJ databases">
        <authorList>
            <consortium name="Wellcome Sanger Institute Data Sharing"/>
        </authorList>
    </citation>
    <scope>NUCLEOTIDE SEQUENCE [LARGE SCALE GENOMIC DNA]</scope>
</reference>
<evidence type="ECO:0000256" key="1">
    <source>
        <dbReference type="SAM" id="MobiDB-lite"/>
    </source>
</evidence>
<accession>A0A667ZRU7</accession>
<name>A0A667ZRU7_9TELE</name>